<keyword evidence="3" id="KW-0482">Metalloprotease</keyword>
<dbReference type="eggNOG" id="COG1994">
    <property type="taxonomic scope" value="Bacteria"/>
</dbReference>
<keyword evidence="3" id="KW-0645">Protease</keyword>
<evidence type="ECO:0000256" key="2">
    <source>
        <dbReference type="SAM" id="Phobius"/>
    </source>
</evidence>
<evidence type="ECO:0000256" key="1">
    <source>
        <dbReference type="SAM" id="MobiDB-lite"/>
    </source>
</evidence>
<dbReference type="RefSeq" id="WP_060922558.1">
    <property type="nucleotide sequence ID" value="NZ_LT629770.1"/>
</dbReference>
<dbReference type="GO" id="GO:0016020">
    <property type="term" value="C:membrane"/>
    <property type="evidence" value="ECO:0007669"/>
    <property type="project" value="InterPro"/>
</dbReference>
<feature type="transmembrane region" description="Helical" evidence="2">
    <location>
        <begin position="176"/>
        <end position="194"/>
    </location>
</feature>
<accession>A0A1H1Q1U6</accession>
<feature type="transmembrane region" description="Helical" evidence="2">
    <location>
        <begin position="241"/>
        <end position="265"/>
    </location>
</feature>
<feature type="region of interest" description="Disordered" evidence="1">
    <location>
        <begin position="1"/>
        <end position="22"/>
    </location>
</feature>
<dbReference type="NCBIfam" id="NF041824">
    <property type="entry name" value="daptide_HExxH"/>
    <property type="match status" value="1"/>
</dbReference>
<feature type="transmembrane region" description="Helical" evidence="2">
    <location>
        <begin position="373"/>
        <end position="398"/>
    </location>
</feature>
<name>A0A1H1Q1U6_9MICO</name>
<feature type="transmembrane region" description="Helical" evidence="2">
    <location>
        <begin position="145"/>
        <end position="164"/>
    </location>
</feature>
<keyword evidence="2" id="KW-0472">Membrane</keyword>
<feature type="transmembrane region" description="Helical" evidence="2">
    <location>
        <begin position="274"/>
        <end position="293"/>
    </location>
</feature>
<keyword evidence="2" id="KW-1133">Transmembrane helix</keyword>
<keyword evidence="3" id="KW-0378">Hydrolase</keyword>
<dbReference type="GO" id="GO:0031293">
    <property type="term" value="P:membrane protein intracellular domain proteolysis"/>
    <property type="evidence" value="ECO:0007669"/>
    <property type="project" value="TreeGrafter"/>
</dbReference>
<dbReference type="EMBL" id="LT629770">
    <property type="protein sequence ID" value="SDS17501.1"/>
    <property type="molecule type" value="Genomic_DNA"/>
</dbReference>
<dbReference type="GeneID" id="36299795"/>
<dbReference type="PANTHER" id="PTHR13325">
    <property type="entry name" value="PROTEASE M50 MEMBRANE-BOUND TRANSCRIPTION FACTOR SITE 2 PROTEASE"/>
    <property type="match status" value="1"/>
</dbReference>
<gene>
    <name evidence="3" type="ORF">SAMN04489809_1253</name>
</gene>
<dbReference type="AlphaFoldDB" id="A0A1H1Q1U6"/>
<dbReference type="GO" id="GO:0005737">
    <property type="term" value="C:cytoplasm"/>
    <property type="evidence" value="ECO:0007669"/>
    <property type="project" value="TreeGrafter"/>
</dbReference>
<dbReference type="GO" id="GO:0004222">
    <property type="term" value="F:metalloendopeptidase activity"/>
    <property type="evidence" value="ECO:0007669"/>
    <property type="project" value="InterPro"/>
</dbReference>
<keyword evidence="2" id="KW-0812">Transmembrane</keyword>
<evidence type="ECO:0000313" key="4">
    <source>
        <dbReference type="Proteomes" id="UP000182126"/>
    </source>
</evidence>
<evidence type="ECO:0000313" key="3">
    <source>
        <dbReference type="EMBL" id="SDS17501.1"/>
    </source>
</evidence>
<dbReference type="Proteomes" id="UP000182126">
    <property type="component" value="Chromosome I"/>
</dbReference>
<dbReference type="InterPro" id="IPR001193">
    <property type="entry name" value="MBTPS2"/>
</dbReference>
<proteinExistence type="predicted"/>
<feature type="transmembrane region" description="Helical" evidence="2">
    <location>
        <begin position="410"/>
        <end position="430"/>
    </location>
</feature>
<dbReference type="InterPro" id="IPR049694">
    <property type="entry name" value="Daptide_HExxH"/>
</dbReference>
<sequence length="561" mass="58579">MTTAGPRPDRRRRGDGRASLTADSCPSLAAGVAFEPTAEGSGWLATVQGVPTARLSRAVVDLLTAMDGRTPVSALQTRFAPGETDESVLRLMERFRDNGLLDGGASRLPGRVTYRPPFTVQFATLRASALFARLDRVVVPVPRRAVLAVVAAVVGAGIVGAALHLGELGAVLARPVPLAGFALVVVALGLATLIHETAHGLTLTRLGGRPRRAGFMLLYLTPAFFVDVTDGWRLPDRRHRVAIALAGPAVHATVAAVAMLAALALPSSAARETLLLLAISCTVVVLVNLIPFVRFDGYLALMSALDEPNLRRRSIRDGAGFLAGLVFGAPRQPRALERWWSVPFGLCCLAAPVVMVLFAVVRTAQLFDGGGPAASLFVLALEAVVVAAGVVLLVRALLRVWRSGASRFRLVGVTAALAAGIVAAGILVPVPTAAVLGFSVDDDRVVLVQGGRDPGARIPDGAPVVLSTRGILASEYRGEGTIRTRPATETEVPIEALFPVRMPEASVPATAVAEVEVTGERGALPAAGQARVDLGTTPLWQALWATVASPLAALTSEEERG</sequence>
<dbReference type="PANTHER" id="PTHR13325:SF3">
    <property type="entry name" value="MEMBRANE-BOUND TRANSCRIPTION FACTOR SITE-2 PROTEASE"/>
    <property type="match status" value="1"/>
</dbReference>
<reference evidence="3 4" key="1">
    <citation type="submission" date="2016-10" db="EMBL/GenBank/DDBJ databases">
        <authorList>
            <person name="de Groot N.N."/>
        </authorList>
    </citation>
    <scope>NUCLEOTIDE SEQUENCE [LARGE SCALE GENOMIC DNA]</scope>
    <source>
        <strain evidence="3 4">DSM 15019</strain>
    </source>
</reference>
<organism evidence="3 4">
    <name type="scientific">Microbacterium paraoxydans</name>
    <dbReference type="NCBI Taxonomy" id="199592"/>
    <lineage>
        <taxon>Bacteria</taxon>
        <taxon>Bacillati</taxon>
        <taxon>Actinomycetota</taxon>
        <taxon>Actinomycetes</taxon>
        <taxon>Micrococcales</taxon>
        <taxon>Microbacteriaceae</taxon>
        <taxon>Microbacterium</taxon>
    </lineage>
</organism>
<feature type="transmembrane region" description="Helical" evidence="2">
    <location>
        <begin position="342"/>
        <end position="361"/>
    </location>
</feature>
<protein>
    <submittedName>
        <fullName evidence="3">Putative peptide zinc metalloprotease protein</fullName>
    </submittedName>
</protein>